<evidence type="ECO:0000313" key="2">
    <source>
        <dbReference type="EMBL" id="KAK4484136.1"/>
    </source>
</evidence>
<comment type="caution">
    <text evidence="2">The sequence shown here is derived from an EMBL/GenBank/DDBJ whole genome shotgun (WGS) entry which is preliminary data.</text>
</comment>
<organism evidence="2 3">
    <name type="scientific">Penstemon davidsonii</name>
    <dbReference type="NCBI Taxonomy" id="160366"/>
    <lineage>
        <taxon>Eukaryota</taxon>
        <taxon>Viridiplantae</taxon>
        <taxon>Streptophyta</taxon>
        <taxon>Embryophyta</taxon>
        <taxon>Tracheophyta</taxon>
        <taxon>Spermatophyta</taxon>
        <taxon>Magnoliopsida</taxon>
        <taxon>eudicotyledons</taxon>
        <taxon>Gunneridae</taxon>
        <taxon>Pentapetalae</taxon>
        <taxon>asterids</taxon>
        <taxon>lamiids</taxon>
        <taxon>Lamiales</taxon>
        <taxon>Plantaginaceae</taxon>
        <taxon>Cheloneae</taxon>
        <taxon>Penstemon</taxon>
    </lineage>
</organism>
<reference evidence="2 3" key="1">
    <citation type="journal article" date="2023" name="bioRxiv">
        <title>Genome report: Whole genome sequence and annotation of Penstemon davidsonii.</title>
        <authorList>
            <person name="Ostevik K.L."/>
            <person name="Alabady M."/>
            <person name="Zhang M."/>
            <person name="Rausher M.D."/>
        </authorList>
    </citation>
    <scope>NUCLEOTIDE SEQUENCE [LARGE SCALE GENOMIC DNA]</scope>
    <source>
        <strain evidence="2">DNT005</strain>
        <tissue evidence="2">Whole leaf</tissue>
    </source>
</reference>
<gene>
    <name evidence="2" type="ORF">RD792_011356</name>
</gene>
<name>A0ABR0D5R7_9LAMI</name>
<evidence type="ECO:0000256" key="1">
    <source>
        <dbReference type="SAM" id="MobiDB-lite"/>
    </source>
</evidence>
<protein>
    <submittedName>
        <fullName evidence="2">Uncharacterized protein</fullName>
    </submittedName>
</protein>
<proteinExistence type="predicted"/>
<sequence>MIFKNLHHPQQHHPTANHRHHHHHNISANPQHHHPTANHRRHHHRHKITANHQPLAYQSNTEIYRGNGLLAFVTASTIFQIDGMEMLRDKIME</sequence>
<feature type="region of interest" description="Disordered" evidence="1">
    <location>
        <begin position="1"/>
        <end position="46"/>
    </location>
</feature>
<dbReference type="EMBL" id="JAYDYQ010002534">
    <property type="protein sequence ID" value="KAK4484136.1"/>
    <property type="molecule type" value="Genomic_DNA"/>
</dbReference>
<keyword evidence="3" id="KW-1185">Reference proteome</keyword>
<dbReference type="Proteomes" id="UP001291926">
    <property type="component" value="Unassembled WGS sequence"/>
</dbReference>
<evidence type="ECO:0000313" key="3">
    <source>
        <dbReference type="Proteomes" id="UP001291926"/>
    </source>
</evidence>
<accession>A0ABR0D5R7</accession>